<evidence type="ECO:0000313" key="5">
    <source>
        <dbReference type="Proteomes" id="UP000006729"/>
    </source>
</evidence>
<dbReference type="Gene3D" id="3.40.47.10">
    <property type="match status" value="1"/>
</dbReference>
<organism evidence="4 5">
    <name type="scientific">Populus trichocarpa</name>
    <name type="common">Western balsam poplar</name>
    <name type="synonym">Populus balsamifera subsp. trichocarpa</name>
    <dbReference type="NCBI Taxonomy" id="3694"/>
    <lineage>
        <taxon>Eukaryota</taxon>
        <taxon>Viridiplantae</taxon>
        <taxon>Streptophyta</taxon>
        <taxon>Embryophyta</taxon>
        <taxon>Tracheophyta</taxon>
        <taxon>Spermatophyta</taxon>
        <taxon>Magnoliopsida</taxon>
        <taxon>eudicotyledons</taxon>
        <taxon>Gunneridae</taxon>
        <taxon>Pentapetalae</taxon>
        <taxon>rosids</taxon>
        <taxon>fabids</taxon>
        <taxon>Malpighiales</taxon>
        <taxon>Salicaceae</taxon>
        <taxon>Saliceae</taxon>
        <taxon>Populus</taxon>
    </lineage>
</organism>
<dbReference type="InterPro" id="IPR000794">
    <property type="entry name" value="Beta-ketoacyl_synthase"/>
</dbReference>
<proteinExistence type="predicted"/>
<dbReference type="GO" id="GO:0004315">
    <property type="term" value="F:3-oxoacyl-[acyl-carrier-protein] synthase activity"/>
    <property type="evidence" value="ECO:0007669"/>
    <property type="project" value="UniProtKB-EC"/>
</dbReference>
<dbReference type="InterPro" id="IPR014030">
    <property type="entry name" value="Ketoacyl_synth_N"/>
</dbReference>
<keyword evidence="5" id="KW-1185">Reference proteome</keyword>
<dbReference type="InParanoid" id="A0A3N7EVL8"/>
<reference evidence="4 5" key="1">
    <citation type="journal article" date="2006" name="Science">
        <title>The genome of black cottonwood, Populus trichocarpa (Torr. &amp; Gray).</title>
        <authorList>
            <person name="Tuskan G.A."/>
            <person name="Difazio S."/>
            <person name="Jansson S."/>
            <person name="Bohlmann J."/>
            <person name="Grigoriev I."/>
            <person name="Hellsten U."/>
            <person name="Putnam N."/>
            <person name="Ralph S."/>
            <person name="Rombauts S."/>
            <person name="Salamov A."/>
            <person name="Schein J."/>
            <person name="Sterck L."/>
            <person name="Aerts A."/>
            <person name="Bhalerao R.R."/>
            <person name="Bhalerao R.P."/>
            <person name="Blaudez D."/>
            <person name="Boerjan W."/>
            <person name="Brun A."/>
            <person name="Brunner A."/>
            <person name="Busov V."/>
            <person name="Campbell M."/>
            <person name="Carlson J."/>
            <person name="Chalot M."/>
            <person name="Chapman J."/>
            <person name="Chen G.L."/>
            <person name="Cooper D."/>
            <person name="Coutinho P.M."/>
            <person name="Couturier J."/>
            <person name="Covert S."/>
            <person name="Cronk Q."/>
            <person name="Cunningham R."/>
            <person name="Davis J."/>
            <person name="Degroeve S."/>
            <person name="Dejardin A."/>
            <person name="Depamphilis C."/>
            <person name="Detter J."/>
            <person name="Dirks B."/>
            <person name="Dubchak I."/>
            <person name="Duplessis S."/>
            <person name="Ehlting J."/>
            <person name="Ellis B."/>
            <person name="Gendler K."/>
            <person name="Goodstein D."/>
            <person name="Gribskov M."/>
            <person name="Grimwood J."/>
            <person name="Groover A."/>
            <person name="Gunter L."/>
            <person name="Hamberger B."/>
            <person name="Heinze B."/>
            <person name="Helariutta Y."/>
            <person name="Henrissat B."/>
            <person name="Holligan D."/>
            <person name="Holt R."/>
            <person name="Huang W."/>
            <person name="Islam-Faridi N."/>
            <person name="Jones S."/>
            <person name="Jones-Rhoades M."/>
            <person name="Jorgensen R."/>
            <person name="Joshi C."/>
            <person name="Kangasjarvi J."/>
            <person name="Karlsson J."/>
            <person name="Kelleher C."/>
            <person name="Kirkpatrick R."/>
            <person name="Kirst M."/>
            <person name="Kohler A."/>
            <person name="Kalluri U."/>
            <person name="Larimer F."/>
            <person name="Leebens-Mack J."/>
            <person name="Leple J.C."/>
            <person name="Locascio P."/>
            <person name="Lou Y."/>
            <person name="Lucas S."/>
            <person name="Martin F."/>
            <person name="Montanini B."/>
            <person name="Napoli C."/>
            <person name="Nelson D.R."/>
            <person name="Nelson C."/>
            <person name="Nieminen K."/>
            <person name="Nilsson O."/>
            <person name="Pereda V."/>
            <person name="Peter G."/>
            <person name="Philippe R."/>
            <person name="Pilate G."/>
            <person name="Poliakov A."/>
            <person name="Razumovskaya J."/>
            <person name="Richardson P."/>
            <person name="Rinaldi C."/>
            <person name="Ritland K."/>
            <person name="Rouze P."/>
            <person name="Ryaboy D."/>
            <person name="Schmutz J."/>
            <person name="Schrader J."/>
            <person name="Segerman B."/>
            <person name="Shin H."/>
            <person name="Siddiqui A."/>
            <person name="Sterky F."/>
            <person name="Terry A."/>
            <person name="Tsai C.J."/>
            <person name="Uberbacher E."/>
            <person name="Unneberg P."/>
            <person name="Vahala J."/>
            <person name="Wall K."/>
            <person name="Wessler S."/>
            <person name="Yang G."/>
            <person name="Yin T."/>
            <person name="Douglas C."/>
            <person name="Marra M."/>
            <person name="Sandberg G."/>
            <person name="Van de Peer Y."/>
            <person name="Rokhsar D."/>
        </authorList>
    </citation>
    <scope>NUCLEOTIDE SEQUENCE [LARGE SCALE GENOMIC DNA]</scope>
    <source>
        <strain evidence="5">cv. Nisqually</strain>
    </source>
</reference>
<dbReference type="EC" id="2.3.1.41" evidence="1"/>
<dbReference type="PANTHER" id="PTHR11712">
    <property type="entry name" value="POLYKETIDE SYNTHASE-RELATED"/>
    <property type="match status" value="1"/>
</dbReference>
<dbReference type="InterPro" id="IPR016039">
    <property type="entry name" value="Thiolase-like"/>
</dbReference>
<evidence type="ECO:0000256" key="1">
    <source>
        <dbReference type="ARBA" id="ARBA00013191"/>
    </source>
</evidence>
<dbReference type="Proteomes" id="UP000006729">
    <property type="component" value="Chromosome 3"/>
</dbReference>
<dbReference type="STRING" id="3694.A0A3N7EVL8"/>
<protein>
    <recommendedName>
        <fullName evidence="1">beta-ketoacyl-[acyl-carrier-protein] synthase I</fullName>
        <ecNumber evidence="1">2.3.1.41</ecNumber>
    </recommendedName>
</protein>
<sequence>MNQKQRRFIIAMAVQTHESDLIMKRRRPTKEQRRVVVTGMGAVTSIDHDVDVFYTNLPDGVSGISRIECFHCAEFPTVCFLWLKNHCKKWLYQLYDSQSQY</sequence>
<feature type="domain" description="Beta-ketoacyl synthase-like N-terminal" evidence="3">
    <location>
        <begin position="33"/>
        <end position="68"/>
    </location>
</feature>
<keyword evidence="2" id="KW-0808">Transferase</keyword>
<dbReference type="AlphaFoldDB" id="A0A3N7EVL8"/>
<accession>A0A3N7EVL8</accession>
<dbReference type="EMBL" id="CM009292">
    <property type="protein sequence ID" value="RQO87960.1"/>
    <property type="molecule type" value="Genomic_DNA"/>
</dbReference>
<evidence type="ECO:0000259" key="3">
    <source>
        <dbReference type="Pfam" id="PF00109"/>
    </source>
</evidence>
<evidence type="ECO:0000256" key="2">
    <source>
        <dbReference type="ARBA" id="ARBA00022679"/>
    </source>
</evidence>
<name>A0A3N7EVL8_POPTR</name>
<evidence type="ECO:0000313" key="4">
    <source>
        <dbReference type="EMBL" id="RQO87960.1"/>
    </source>
</evidence>
<dbReference type="Pfam" id="PF00109">
    <property type="entry name" value="ketoacyl-synt"/>
    <property type="match status" value="1"/>
</dbReference>
<dbReference type="PANTHER" id="PTHR11712:SF332">
    <property type="entry name" value="3-OXOACYL-[ACYL-CARRIER-PROTEIN] SYNTHASE II, CHLOROPLASTIC"/>
    <property type="match status" value="1"/>
</dbReference>
<gene>
    <name evidence="4" type="ORF">POPTR_003G069801</name>
</gene>
<dbReference type="SUPFAM" id="SSF53901">
    <property type="entry name" value="Thiolase-like"/>
    <property type="match status" value="1"/>
</dbReference>